<evidence type="ECO:0000256" key="10">
    <source>
        <dbReference type="RuleBase" id="RU003355"/>
    </source>
</evidence>
<dbReference type="InterPro" id="IPR023827">
    <property type="entry name" value="Peptidase_S8_Asp-AS"/>
</dbReference>
<gene>
    <name evidence="16" type="ORF">A4H34_07655</name>
</gene>
<sequence>MYHSKGADMIRRRKWRARVGLVSAMAVIGAGALAPQAAHAEGTPKPPGPSGAQQDDGGQKQAGGAARQKNKDEIRQRLQTLKSKAHASPGFAGKWFVQFSEKPTIKGGSAKTIAAQQKTFSSTAPKDVKVTDSYSKVWNGVAVKAEDKDLGKILKAKNVKAVFPVLTVQKPEEPAQKPEQKNGVKPTLFTAGDLTGVPYARKELGLTGKGVKIGIIDTGIDIDHPAFGGSGVPGSAAFPTSKVVAGYDFVGDKFNNDSSSGTYNPNPKPDPVPNDCDNHGTHVASIAAGNDAAKKFKGVAPDAKLGAYRVFGCDGYTRDDVILAAMERATKDGMDVVNMSLGGNFVSWPNYPTSAAADAMADSGIVVAASAGNSRAKGIFANGDPSVAHKAISVGSVDNTHTRSFAFKGPDGKLVAYNALKGSPEAPAAGKLELAAYPDGKKTGGVDLPGTPFKGKAVLVSRGSTKFHEKALAAQNDGAAAVIIYNNEEGALMAEATGEPAIRIPTVGITQAEGAKLEAAAAAGSASIEWTREEVVSANSNGGALSDFSSFGLAADLTVKPDVLAPGGNIFAAIPIKKQGERGYAVYSGTSMASPHAAGAAALLLQSNTALNPGDVRTVLQNTAKPLDLRNPEALKLDASTKGKEPVHLQGAGLINVPAAVAQAHSHAKVTSDAVPSTVTPSKVSLGDTDSNDPTELTIANRSNKEVTYTLSSDVSPVGTAGPNQFPSYFAGLNTKVSFSAKTVTVPANSTRTVKATVTPPSTYTDKGTAKKLPWPTIYGGYLVLKGSNNTVQHIPFAGLNADYESLGFLRSEWTANDLPPNEPPSDDYAGKLYIEPNLAFVSSCPSGRVLDAECPDATLSLVSNDDHKYSMNGYDVPNVVMHVENPVSKLEVAAYHANADGSKGKPAGKDNIVFRSDGVGADISVWSYAWDGTVASGNGKAPVPDGRYVLEVTATKGTGHAQNGKNTDVFTSRPFVVRSNPGTTPSPTASPTPSPTASPGQTSTPTPSPTASPSSSSDPTTSPTADRTPSAKPTSTLEGGAPRTRR</sequence>
<evidence type="ECO:0000256" key="5">
    <source>
        <dbReference type="ARBA" id="ARBA00022729"/>
    </source>
</evidence>
<dbReference type="OrthoDB" id="614750at2"/>
<dbReference type="PROSITE" id="PS00136">
    <property type="entry name" value="SUBTILASE_ASP"/>
    <property type="match status" value="1"/>
</dbReference>
<dbReference type="GO" id="GO:0004252">
    <property type="term" value="F:serine-type endopeptidase activity"/>
    <property type="evidence" value="ECO:0007669"/>
    <property type="project" value="UniProtKB-UniRule"/>
</dbReference>
<evidence type="ECO:0000256" key="9">
    <source>
        <dbReference type="PROSITE-ProRule" id="PRU01240"/>
    </source>
</evidence>
<name>A0A179B5K4_9ACTO</name>
<comment type="similarity">
    <text evidence="1 9 10">Belongs to the peptidase S8 family.</text>
</comment>
<evidence type="ECO:0000313" key="16">
    <source>
        <dbReference type="EMBL" id="OAP86968.1"/>
    </source>
</evidence>
<evidence type="ECO:0000256" key="12">
    <source>
        <dbReference type="SAM" id="SignalP"/>
    </source>
</evidence>
<evidence type="ECO:0008006" key="18">
    <source>
        <dbReference type="Google" id="ProtNLM"/>
    </source>
</evidence>
<dbReference type="InterPro" id="IPR015500">
    <property type="entry name" value="Peptidase_S8_subtilisin-rel"/>
</dbReference>
<keyword evidence="3" id="KW-0964">Secreted</keyword>
<feature type="domain" description="Peptidase S8/S53" evidence="13">
    <location>
        <begin position="208"/>
        <end position="653"/>
    </location>
</feature>
<dbReference type="Gene3D" id="3.40.50.200">
    <property type="entry name" value="Peptidase S8/S53 domain"/>
    <property type="match status" value="1"/>
</dbReference>
<accession>A0A179B5K4</accession>
<feature type="chain" id="PRO_5008099006" description="Peptidase S8" evidence="12">
    <location>
        <begin position="41"/>
        <end position="1047"/>
    </location>
</feature>
<dbReference type="SUPFAM" id="SSF52025">
    <property type="entry name" value="PA domain"/>
    <property type="match status" value="1"/>
</dbReference>
<feature type="domain" description="PA" evidence="14">
    <location>
        <begin position="440"/>
        <end position="517"/>
    </location>
</feature>
<evidence type="ECO:0000256" key="8">
    <source>
        <dbReference type="PIRSR" id="PIRSR615500-1"/>
    </source>
</evidence>
<evidence type="ECO:0000256" key="7">
    <source>
        <dbReference type="ARBA" id="ARBA00022825"/>
    </source>
</evidence>
<keyword evidence="4 9" id="KW-0645">Protease</keyword>
<evidence type="ECO:0000256" key="6">
    <source>
        <dbReference type="ARBA" id="ARBA00022801"/>
    </source>
</evidence>
<evidence type="ECO:0000256" key="11">
    <source>
        <dbReference type="SAM" id="MobiDB-lite"/>
    </source>
</evidence>
<keyword evidence="5 12" id="KW-0732">Signal</keyword>
<dbReference type="GO" id="GO:0006508">
    <property type="term" value="P:proteolysis"/>
    <property type="evidence" value="ECO:0007669"/>
    <property type="project" value="UniProtKB-KW"/>
</dbReference>
<proteinExistence type="inferred from homology"/>
<feature type="active site" description="Charge relay system" evidence="8 9">
    <location>
        <position position="279"/>
    </location>
</feature>
<comment type="caution">
    <text evidence="16">The sequence shown here is derived from an EMBL/GenBank/DDBJ whole genome shotgun (WGS) entry which is preliminary data.</text>
</comment>
<feature type="active site" description="Charge relay system" evidence="8 9">
    <location>
        <position position="217"/>
    </location>
</feature>
<dbReference type="PROSITE" id="PS00137">
    <property type="entry name" value="SUBTILASE_HIS"/>
    <property type="match status" value="1"/>
</dbReference>
<dbReference type="Proteomes" id="UP000078368">
    <property type="component" value="Unassembled WGS sequence"/>
</dbReference>
<feature type="compositionally biased region" description="Polar residues" evidence="11">
    <location>
        <begin position="674"/>
        <end position="694"/>
    </location>
</feature>
<protein>
    <recommendedName>
        <fullName evidence="18">Peptidase S8</fullName>
    </recommendedName>
</protein>
<dbReference type="GO" id="GO:0005615">
    <property type="term" value="C:extracellular space"/>
    <property type="evidence" value="ECO:0007669"/>
    <property type="project" value="TreeGrafter"/>
</dbReference>
<dbReference type="InterPro" id="IPR010435">
    <property type="entry name" value="C5a/SBT2-like_Fn3"/>
</dbReference>
<dbReference type="Pfam" id="PF06280">
    <property type="entry name" value="fn3_5"/>
    <property type="match status" value="1"/>
</dbReference>
<evidence type="ECO:0000256" key="4">
    <source>
        <dbReference type="ARBA" id="ARBA00022670"/>
    </source>
</evidence>
<dbReference type="InterPro" id="IPR046450">
    <property type="entry name" value="PA_dom_sf"/>
</dbReference>
<dbReference type="Pfam" id="PF00082">
    <property type="entry name" value="Peptidase_S8"/>
    <property type="match status" value="1"/>
</dbReference>
<feature type="region of interest" description="Disordered" evidence="11">
    <location>
        <begin position="959"/>
        <end position="1047"/>
    </location>
</feature>
<dbReference type="Gene3D" id="3.50.30.30">
    <property type="match status" value="1"/>
</dbReference>
<dbReference type="InterPro" id="IPR003137">
    <property type="entry name" value="PA_domain"/>
</dbReference>
<feature type="compositionally biased region" description="Low complexity" evidence="11">
    <location>
        <begin position="998"/>
        <end position="1032"/>
    </location>
</feature>
<feature type="compositionally biased region" description="Polar residues" evidence="11">
    <location>
        <begin position="961"/>
        <end position="971"/>
    </location>
</feature>
<evidence type="ECO:0000313" key="17">
    <source>
        <dbReference type="Proteomes" id="UP000078368"/>
    </source>
</evidence>
<dbReference type="InterPro" id="IPR000209">
    <property type="entry name" value="Peptidase_S8/S53_dom"/>
</dbReference>
<dbReference type="GO" id="GO:0016020">
    <property type="term" value="C:membrane"/>
    <property type="evidence" value="ECO:0007669"/>
    <property type="project" value="InterPro"/>
</dbReference>
<dbReference type="Pfam" id="PF02225">
    <property type="entry name" value="PA"/>
    <property type="match status" value="1"/>
</dbReference>
<dbReference type="PANTHER" id="PTHR43806:SF66">
    <property type="entry name" value="SERIN ENDOPEPTIDASE"/>
    <property type="match status" value="1"/>
</dbReference>
<feature type="signal peptide" evidence="12">
    <location>
        <begin position="1"/>
        <end position="40"/>
    </location>
</feature>
<evidence type="ECO:0000256" key="1">
    <source>
        <dbReference type="ARBA" id="ARBA00011073"/>
    </source>
</evidence>
<dbReference type="PROSITE" id="PS51892">
    <property type="entry name" value="SUBTILASE"/>
    <property type="match status" value="1"/>
</dbReference>
<dbReference type="InterPro" id="IPR023828">
    <property type="entry name" value="Peptidase_S8_Ser-AS"/>
</dbReference>
<reference evidence="16 17" key="1">
    <citation type="submission" date="2016-04" db="EMBL/GenBank/DDBJ databases">
        <title>Peptidophaga gingivicola gen. nov., sp. nov., isolated from human subgingival plaque.</title>
        <authorList>
            <person name="Beall C.J."/>
            <person name="Mokrzan E.M."/>
            <person name="Griffen A.L."/>
            <person name="Leys E.J."/>
        </authorList>
    </citation>
    <scope>NUCLEOTIDE SEQUENCE [LARGE SCALE GENOMIC DNA]</scope>
    <source>
        <strain evidence="16 17">BA112</strain>
    </source>
</reference>
<dbReference type="InterPro" id="IPR050131">
    <property type="entry name" value="Peptidase_S8_subtilisin-like"/>
</dbReference>
<feature type="region of interest" description="Disordered" evidence="11">
    <location>
        <begin position="37"/>
        <end position="71"/>
    </location>
</feature>
<dbReference type="InterPro" id="IPR022398">
    <property type="entry name" value="Peptidase_S8_His-AS"/>
</dbReference>
<dbReference type="InterPro" id="IPR036852">
    <property type="entry name" value="Peptidase_S8/S53_dom_sf"/>
</dbReference>
<keyword evidence="6 9" id="KW-0378">Hydrolase</keyword>
<evidence type="ECO:0000259" key="14">
    <source>
        <dbReference type="Pfam" id="PF02225"/>
    </source>
</evidence>
<dbReference type="PANTHER" id="PTHR43806">
    <property type="entry name" value="PEPTIDASE S8"/>
    <property type="match status" value="1"/>
</dbReference>
<evidence type="ECO:0000256" key="2">
    <source>
        <dbReference type="ARBA" id="ARBA00022512"/>
    </source>
</evidence>
<dbReference type="AlphaFoldDB" id="A0A179B5K4"/>
<dbReference type="Gene3D" id="2.60.40.1710">
    <property type="entry name" value="Subtilisin-like superfamily"/>
    <property type="match status" value="1"/>
</dbReference>
<dbReference type="SUPFAM" id="SSF52743">
    <property type="entry name" value="Subtilisin-like"/>
    <property type="match status" value="1"/>
</dbReference>
<dbReference type="PRINTS" id="PR00723">
    <property type="entry name" value="SUBTILISIN"/>
</dbReference>
<keyword evidence="7 9" id="KW-0720">Serine protease</keyword>
<keyword evidence="17" id="KW-1185">Reference proteome</keyword>
<feature type="region of interest" description="Disordered" evidence="11">
    <location>
        <begin position="672"/>
        <end position="694"/>
    </location>
</feature>
<evidence type="ECO:0000259" key="13">
    <source>
        <dbReference type="Pfam" id="PF00082"/>
    </source>
</evidence>
<keyword evidence="2" id="KW-0134">Cell wall</keyword>
<evidence type="ECO:0000259" key="15">
    <source>
        <dbReference type="Pfam" id="PF06280"/>
    </source>
</evidence>
<evidence type="ECO:0000256" key="3">
    <source>
        <dbReference type="ARBA" id="ARBA00022525"/>
    </source>
</evidence>
<dbReference type="PROSITE" id="PS00138">
    <property type="entry name" value="SUBTILASE_SER"/>
    <property type="match status" value="1"/>
</dbReference>
<feature type="domain" description="C5a peptidase/Subtilisin-like protease SBT2-like Fn3-like" evidence="15">
    <location>
        <begin position="684"/>
        <end position="797"/>
    </location>
</feature>
<dbReference type="STRING" id="1823756.A4H34_07655"/>
<dbReference type="EMBL" id="LVZK01000001">
    <property type="protein sequence ID" value="OAP86968.1"/>
    <property type="molecule type" value="Genomic_DNA"/>
</dbReference>
<organism evidence="16 17">
    <name type="scientific">Peptidiphaga gingivicola</name>
    <dbReference type="NCBI Taxonomy" id="2741497"/>
    <lineage>
        <taxon>Bacteria</taxon>
        <taxon>Bacillati</taxon>
        <taxon>Actinomycetota</taxon>
        <taxon>Actinomycetes</taxon>
        <taxon>Actinomycetales</taxon>
        <taxon>Actinomycetaceae</taxon>
        <taxon>Peptidiphaga</taxon>
    </lineage>
</organism>
<feature type="active site" description="Charge relay system" evidence="8 9">
    <location>
        <position position="591"/>
    </location>
</feature>